<comment type="caution">
    <text evidence="1">The sequence shown here is derived from an EMBL/GenBank/DDBJ whole genome shotgun (WGS) entry which is preliminary data.</text>
</comment>
<evidence type="ECO:0000313" key="1">
    <source>
        <dbReference type="EMBL" id="GAG81434.1"/>
    </source>
</evidence>
<dbReference type="SUPFAM" id="SSF56112">
    <property type="entry name" value="Protein kinase-like (PK-like)"/>
    <property type="match status" value="1"/>
</dbReference>
<gene>
    <name evidence="1" type="ORF">S01H4_31578</name>
</gene>
<dbReference type="InterPro" id="IPR011009">
    <property type="entry name" value="Kinase-like_dom_sf"/>
</dbReference>
<dbReference type="AlphaFoldDB" id="X1AHH2"/>
<accession>X1AHH2</accession>
<name>X1AHH2_9ZZZZ</name>
<evidence type="ECO:0008006" key="2">
    <source>
        <dbReference type="Google" id="ProtNLM"/>
    </source>
</evidence>
<sequence length="86" mass="9845">MIDFGRLGVSDPARDLVAAWTVLSVETREVFRSELRVNDATWTRGRWWALSQALIIIPYYRSTNPVLAALATRMIDEILADHQETQ</sequence>
<reference evidence="1" key="1">
    <citation type="journal article" date="2014" name="Front. Microbiol.">
        <title>High frequency of phylogenetically diverse reductive dehalogenase-homologous genes in deep subseafloor sedimentary metagenomes.</title>
        <authorList>
            <person name="Kawai M."/>
            <person name="Futagami T."/>
            <person name="Toyoda A."/>
            <person name="Takaki Y."/>
            <person name="Nishi S."/>
            <person name="Hori S."/>
            <person name="Arai W."/>
            <person name="Tsubouchi T."/>
            <person name="Morono Y."/>
            <person name="Uchiyama I."/>
            <person name="Ito T."/>
            <person name="Fujiyama A."/>
            <person name="Inagaki F."/>
            <person name="Takami H."/>
        </authorList>
    </citation>
    <scope>NUCLEOTIDE SEQUENCE</scope>
    <source>
        <strain evidence="1">Expedition CK06-06</strain>
    </source>
</reference>
<organism evidence="1">
    <name type="scientific">marine sediment metagenome</name>
    <dbReference type="NCBI Taxonomy" id="412755"/>
    <lineage>
        <taxon>unclassified sequences</taxon>
        <taxon>metagenomes</taxon>
        <taxon>ecological metagenomes</taxon>
    </lineage>
</organism>
<proteinExistence type="predicted"/>
<dbReference type="EMBL" id="BART01016416">
    <property type="protein sequence ID" value="GAG81434.1"/>
    <property type="molecule type" value="Genomic_DNA"/>
</dbReference>
<protein>
    <recommendedName>
        <fullName evidence="2">Aminoglycoside phosphotransferase domain-containing protein</fullName>
    </recommendedName>
</protein>